<dbReference type="GO" id="GO:0030288">
    <property type="term" value="C:outer membrane-bounded periplasmic space"/>
    <property type="evidence" value="ECO:0007669"/>
    <property type="project" value="TreeGrafter"/>
</dbReference>
<dbReference type="Pfam" id="PF01497">
    <property type="entry name" value="Peripla_BP_2"/>
    <property type="match status" value="1"/>
</dbReference>
<accession>A0A0X2NLV5</accession>
<dbReference type="AlphaFoldDB" id="A0A0X2NLV5"/>
<dbReference type="InterPro" id="IPR002491">
    <property type="entry name" value="ABC_transptr_periplasmic_BD"/>
</dbReference>
<dbReference type="Proteomes" id="UP000182498">
    <property type="component" value="Unassembled WGS sequence"/>
</dbReference>
<reference evidence="8" key="1">
    <citation type="submission" date="2015-11" db="EMBL/GenBank/DDBJ databases">
        <authorList>
            <person name="Dugat-Bony E."/>
        </authorList>
    </citation>
    <scope>NUCLEOTIDE SEQUENCE [LARGE SCALE GENOMIC DNA]</scope>
    <source>
        <strain evidence="8">Mu292</strain>
    </source>
</reference>
<proteinExistence type="inferred from homology"/>
<dbReference type="InterPro" id="IPR051313">
    <property type="entry name" value="Bact_iron-sidero_bind"/>
</dbReference>
<evidence type="ECO:0000256" key="2">
    <source>
        <dbReference type="ARBA" id="ARBA00008814"/>
    </source>
</evidence>
<evidence type="ECO:0000313" key="7">
    <source>
        <dbReference type="EMBL" id="CUU65718.1"/>
    </source>
</evidence>
<comment type="subcellular location">
    <subcellularLocation>
        <location evidence="1">Cell envelope</location>
    </subcellularLocation>
</comment>
<dbReference type="PANTHER" id="PTHR30532">
    <property type="entry name" value="IRON III DICITRATE-BINDING PERIPLASMIC PROTEIN"/>
    <property type="match status" value="1"/>
</dbReference>
<gene>
    <name evidence="7" type="ORF">CVAR292_01050</name>
</gene>
<evidence type="ECO:0000256" key="3">
    <source>
        <dbReference type="ARBA" id="ARBA00022448"/>
    </source>
</evidence>
<organism evidence="7 8">
    <name type="scientific">Corynebacterium variabile</name>
    <dbReference type="NCBI Taxonomy" id="1727"/>
    <lineage>
        <taxon>Bacteria</taxon>
        <taxon>Bacillati</taxon>
        <taxon>Actinomycetota</taxon>
        <taxon>Actinomycetes</taxon>
        <taxon>Mycobacteriales</taxon>
        <taxon>Corynebacteriaceae</taxon>
        <taxon>Corynebacterium</taxon>
    </lineage>
</organism>
<dbReference type="PROSITE" id="PS51257">
    <property type="entry name" value="PROKAR_LIPOPROTEIN"/>
    <property type="match status" value="1"/>
</dbReference>
<evidence type="ECO:0000313" key="8">
    <source>
        <dbReference type="Proteomes" id="UP000182498"/>
    </source>
</evidence>
<name>A0A0X2NLV5_9CORY</name>
<keyword evidence="4 5" id="KW-0732">Signal</keyword>
<evidence type="ECO:0000256" key="1">
    <source>
        <dbReference type="ARBA" id="ARBA00004196"/>
    </source>
</evidence>
<keyword evidence="8" id="KW-1185">Reference proteome</keyword>
<sequence>MNRTIRRRALTATAALVCALGLASCSDDSGSDSGDGDSGTTTVAVTHAFGTTEVPSNPEHALSFSQTWTDAFAELGSPVATQVVNDQFADGQPWDTEGTEGTDVAGTTVPVSVTSADLVTTLGMEAIAEQDPDVIFAGFLPDQATYDALSDIAPTVATVGEGKVDDWRAVTTAAGEILGKSDEAEEKIGEVDDAMAQVKETYPALEGATFAYAAYRAQSFTVITSPQDASNTFFADLGMTQATDRITGTESGRGIAVSAENLDLLDMDLLVLWISGETPDDLPGWSDLPSVKNGSAAQLQTVAATGLGAPTVRSVPWVLDEMDPYFAALQEADGE</sequence>
<feature type="signal peptide" evidence="5">
    <location>
        <begin position="1"/>
        <end position="23"/>
    </location>
</feature>
<comment type="similarity">
    <text evidence="2">Belongs to the bacterial solute-binding protein 8 family.</text>
</comment>
<keyword evidence="3" id="KW-0813">Transport</keyword>
<feature type="chain" id="PRO_5039123418" evidence="5">
    <location>
        <begin position="24"/>
        <end position="335"/>
    </location>
</feature>
<dbReference type="PANTHER" id="PTHR30532:SF24">
    <property type="entry name" value="FERRIC ENTEROBACTIN-BINDING PERIPLASMIC PROTEIN FEPB"/>
    <property type="match status" value="1"/>
</dbReference>
<dbReference type="RefSeq" id="WP_073883796.1">
    <property type="nucleotide sequence ID" value="NZ_FAUH01000006.1"/>
</dbReference>
<protein>
    <submittedName>
        <fullName evidence="7">ABC-type Fe3+-hydroxamate transport system, periplasmic component</fullName>
    </submittedName>
</protein>
<evidence type="ECO:0000259" key="6">
    <source>
        <dbReference type="PROSITE" id="PS50983"/>
    </source>
</evidence>
<dbReference type="Gene3D" id="3.40.50.1980">
    <property type="entry name" value="Nitrogenase molybdenum iron protein domain"/>
    <property type="match status" value="2"/>
</dbReference>
<dbReference type="OrthoDB" id="1846031at2"/>
<dbReference type="PROSITE" id="PS50983">
    <property type="entry name" value="FE_B12_PBP"/>
    <property type="match status" value="1"/>
</dbReference>
<evidence type="ECO:0000256" key="5">
    <source>
        <dbReference type="SAM" id="SignalP"/>
    </source>
</evidence>
<dbReference type="EMBL" id="FAUH01000006">
    <property type="protein sequence ID" value="CUU65718.1"/>
    <property type="molecule type" value="Genomic_DNA"/>
</dbReference>
<dbReference type="GO" id="GO:1901678">
    <property type="term" value="P:iron coordination entity transport"/>
    <property type="evidence" value="ECO:0007669"/>
    <property type="project" value="UniProtKB-ARBA"/>
</dbReference>
<feature type="domain" description="Fe/B12 periplasmic-binding" evidence="6">
    <location>
        <begin position="60"/>
        <end position="330"/>
    </location>
</feature>
<dbReference type="SUPFAM" id="SSF53807">
    <property type="entry name" value="Helical backbone' metal receptor"/>
    <property type="match status" value="1"/>
</dbReference>
<evidence type="ECO:0000256" key="4">
    <source>
        <dbReference type="ARBA" id="ARBA00022729"/>
    </source>
</evidence>